<name>A0A4R6U3L6_9BURK</name>
<dbReference type="RefSeq" id="WP_133598666.1">
    <property type="nucleotide sequence ID" value="NZ_SNYL01000014.1"/>
</dbReference>
<reference evidence="1 2" key="1">
    <citation type="submission" date="2019-03" db="EMBL/GenBank/DDBJ databases">
        <title>Genomic Encyclopedia of Type Strains, Phase IV (KMG-IV): sequencing the most valuable type-strain genomes for metagenomic binning, comparative biology and taxonomic classification.</title>
        <authorList>
            <person name="Goeker M."/>
        </authorList>
    </citation>
    <scope>NUCLEOTIDE SEQUENCE [LARGE SCALE GENOMIC DNA]</scope>
    <source>
        <strain evidence="1 2">DSM 19605</strain>
    </source>
</reference>
<evidence type="ECO:0000313" key="2">
    <source>
        <dbReference type="Proteomes" id="UP000295510"/>
    </source>
</evidence>
<accession>A0A4R6U3L6</accession>
<sequence>MVEALEKADFFCTLYAIRSGRAGARGLAAALYREIGEEIERQRRLGGEPLAAMQRRAVGIAERLAMEHLHVEVDQVGLERLRQNAQDALEALAFAVVEFLCGVEYAEDQIDARFDTDEALVEVEQP</sequence>
<organism evidence="1 2">
    <name type="scientific">Tepidicella xavieri</name>
    <dbReference type="NCBI Taxonomy" id="360241"/>
    <lineage>
        <taxon>Bacteria</taxon>
        <taxon>Pseudomonadati</taxon>
        <taxon>Pseudomonadota</taxon>
        <taxon>Betaproteobacteria</taxon>
        <taxon>Burkholderiales</taxon>
        <taxon>Tepidicella</taxon>
    </lineage>
</organism>
<dbReference type="Proteomes" id="UP000295510">
    <property type="component" value="Unassembled WGS sequence"/>
</dbReference>
<gene>
    <name evidence="1" type="ORF">DFR43_11475</name>
</gene>
<protein>
    <submittedName>
        <fullName evidence="1">Uncharacterized protein</fullName>
    </submittedName>
</protein>
<keyword evidence="2" id="KW-1185">Reference proteome</keyword>
<dbReference type="AlphaFoldDB" id="A0A4R6U3L6"/>
<proteinExistence type="predicted"/>
<comment type="caution">
    <text evidence="1">The sequence shown here is derived from an EMBL/GenBank/DDBJ whole genome shotgun (WGS) entry which is preliminary data.</text>
</comment>
<dbReference type="EMBL" id="SNYL01000014">
    <property type="protein sequence ID" value="TDQ40990.1"/>
    <property type="molecule type" value="Genomic_DNA"/>
</dbReference>
<evidence type="ECO:0000313" key="1">
    <source>
        <dbReference type="EMBL" id="TDQ40990.1"/>
    </source>
</evidence>